<reference evidence="2" key="1">
    <citation type="submission" date="2020-06" db="EMBL/GenBank/DDBJ databases">
        <title>Draft genome of Bugula neritina, a colonial animal packing powerful symbionts and potential medicines.</title>
        <authorList>
            <person name="Rayko M."/>
        </authorList>
    </citation>
    <scope>NUCLEOTIDE SEQUENCE [LARGE SCALE GENOMIC DNA]</scope>
    <source>
        <strain evidence="2">Kwan_BN1</strain>
    </source>
</reference>
<keyword evidence="1" id="KW-0812">Transmembrane</keyword>
<dbReference type="Pfam" id="PF06728">
    <property type="entry name" value="PIG-U"/>
    <property type="match status" value="1"/>
</dbReference>
<feature type="transmembrane region" description="Helical" evidence="1">
    <location>
        <begin position="43"/>
        <end position="64"/>
    </location>
</feature>
<keyword evidence="1" id="KW-1133">Transmembrane helix</keyword>
<keyword evidence="3" id="KW-1185">Reference proteome</keyword>
<proteinExistence type="predicted"/>
<dbReference type="Proteomes" id="UP000593567">
    <property type="component" value="Unassembled WGS sequence"/>
</dbReference>
<sequence>MLLVTEGLFLKRNDISPYEGDVFHQTPLMLNFLDWIEGNYSQVLPGLFVVFDVLLAILIGRAAVETGRFMLLLQQKSKPHYHKNVDESLLLK</sequence>
<organism evidence="2 3">
    <name type="scientific">Bugula neritina</name>
    <name type="common">Brown bryozoan</name>
    <name type="synonym">Sertularia neritina</name>
    <dbReference type="NCBI Taxonomy" id="10212"/>
    <lineage>
        <taxon>Eukaryota</taxon>
        <taxon>Metazoa</taxon>
        <taxon>Spiralia</taxon>
        <taxon>Lophotrochozoa</taxon>
        <taxon>Bryozoa</taxon>
        <taxon>Gymnolaemata</taxon>
        <taxon>Cheilostomatida</taxon>
        <taxon>Flustrina</taxon>
        <taxon>Buguloidea</taxon>
        <taxon>Bugulidae</taxon>
        <taxon>Bugula</taxon>
    </lineage>
</organism>
<evidence type="ECO:0000313" key="3">
    <source>
        <dbReference type="Proteomes" id="UP000593567"/>
    </source>
</evidence>
<dbReference type="AlphaFoldDB" id="A0A7J7K961"/>
<evidence type="ECO:0000256" key="1">
    <source>
        <dbReference type="SAM" id="Phobius"/>
    </source>
</evidence>
<keyword evidence="1" id="KW-0472">Membrane</keyword>
<name>A0A7J7K961_BUGNE</name>
<dbReference type="EMBL" id="VXIV02001155">
    <property type="protein sequence ID" value="KAF6034096.1"/>
    <property type="molecule type" value="Genomic_DNA"/>
</dbReference>
<protein>
    <submittedName>
        <fullName evidence="2">Uncharacterized protein</fullName>
    </submittedName>
</protein>
<accession>A0A7J7K961</accession>
<gene>
    <name evidence="2" type="ORF">EB796_007595</name>
</gene>
<dbReference type="OrthoDB" id="549017at2759"/>
<evidence type="ECO:0000313" key="2">
    <source>
        <dbReference type="EMBL" id="KAF6034096.1"/>
    </source>
</evidence>
<comment type="caution">
    <text evidence="2">The sequence shown here is derived from an EMBL/GenBank/DDBJ whole genome shotgun (WGS) entry which is preliminary data.</text>
</comment>